<feature type="region of interest" description="Disordered" evidence="1">
    <location>
        <begin position="1"/>
        <end position="41"/>
    </location>
</feature>
<dbReference type="Proteomes" id="UP000009183">
    <property type="component" value="Chromosome 2"/>
</dbReference>
<dbReference type="EMBL" id="FN596247">
    <property type="protein sequence ID" value="CCB57885.1"/>
    <property type="molecule type" value="Genomic_DNA"/>
</dbReference>
<proteinExistence type="predicted"/>
<gene>
    <name evidence="2" type="ordered locus">VIT_02s0012g01560</name>
</gene>
<accession>F6HT75</accession>
<name>F6HT75_VITVI</name>
<dbReference type="AlphaFoldDB" id="F6HT75"/>
<dbReference type="InParanoid" id="F6HT75"/>
<protein>
    <submittedName>
        <fullName evidence="2">Uncharacterized protein</fullName>
    </submittedName>
</protein>
<evidence type="ECO:0000256" key="1">
    <source>
        <dbReference type="SAM" id="MobiDB-lite"/>
    </source>
</evidence>
<dbReference type="HOGENOM" id="CLU_3280604_0_0_1"/>
<sequence>MEGNLTTMGEVEETSTSTSTSKIEKPTNDEVGHESILSLHA</sequence>
<keyword evidence="3" id="KW-1185">Reference proteome</keyword>
<evidence type="ECO:0000313" key="2">
    <source>
        <dbReference type="EMBL" id="CCB57885.1"/>
    </source>
</evidence>
<dbReference type="PaxDb" id="29760-VIT_02s0012g01560.t01"/>
<evidence type="ECO:0000313" key="3">
    <source>
        <dbReference type="Proteomes" id="UP000009183"/>
    </source>
</evidence>
<reference evidence="3" key="1">
    <citation type="journal article" date="2007" name="Nature">
        <title>The grapevine genome sequence suggests ancestral hexaploidization in major angiosperm phyla.</title>
        <authorList>
            <consortium name="The French-Italian Public Consortium for Grapevine Genome Characterization."/>
            <person name="Jaillon O."/>
            <person name="Aury J.-M."/>
            <person name="Noel B."/>
            <person name="Policriti A."/>
            <person name="Clepet C."/>
            <person name="Casagrande A."/>
            <person name="Choisne N."/>
            <person name="Aubourg S."/>
            <person name="Vitulo N."/>
            <person name="Jubin C."/>
            <person name="Vezzi A."/>
            <person name="Legeai F."/>
            <person name="Hugueney P."/>
            <person name="Dasilva C."/>
            <person name="Horner D."/>
            <person name="Mica E."/>
            <person name="Jublot D."/>
            <person name="Poulain J."/>
            <person name="Bruyere C."/>
            <person name="Billault A."/>
            <person name="Segurens B."/>
            <person name="Gouyvenoux M."/>
            <person name="Ugarte E."/>
            <person name="Cattonaro F."/>
            <person name="Anthouard V."/>
            <person name="Vico V."/>
            <person name="Del Fabbro C."/>
            <person name="Alaux M."/>
            <person name="Di Gaspero G."/>
            <person name="Dumas V."/>
            <person name="Felice N."/>
            <person name="Paillard S."/>
            <person name="Juman I."/>
            <person name="Moroldo M."/>
            <person name="Scalabrin S."/>
            <person name="Canaguier A."/>
            <person name="Le Clainche I."/>
            <person name="Malacrida G."/>
            <person name="Durand E."/>
            <person name="Pesole G."/>
            <person name="Laucou V."/>
            <person name="Chatelet P."/>
            <person name="Merdinoglu D."/>
            <person name="Delledonne M."/>
            <person name="Pezzotti M."/>
            <person name="Lecharny A."/>
            <person name="Scarpelli C."/>
            <person name="Artiguenave F."/>
            <person name="Pe M.E."/>
            <person name="Valle G."/>
            <person name="Morgante M."/>
            <person name="Caboche M."/>
            <person name="Adam-Blondon A.-F."/>
            <person name="Weissenbach J."/>
            <person name="Quetier F."/>
            <person name="Wincker P."/>
        </authorList>
    </citation>
    <scope>NUCLEOTIDE SEQUENCE [LARGE SCALE GENOMIC DNA]</scope>
    <source>
        <strain evidence="3">cv. Pinot noir / PN40024</strain>
    </source>
</reference>
<organism evidence="2 3">
    <name type="scientific">Vitis vinifera</name>
    <name type="common">Grape</name>
    <dbReference type="NCBI Taxonomy" id="29760"/>
    <lineage>
        <taxon>Eukaryota</taxon>
        <taxon>Viridiplantae</taxon>
        <taxon>Streptophyta</taxon>
        <taxon>Embryophyta</taxon>
        <taxon>Tracheophyta</taxon>
        <taxon>Spermatophyta</taxon>
        <taxon>Magnoliopsida</taxon>
        <taxon>eudicotyledons</taxon>
        <taxon>Gunneridae</taxon>
        <taxon>Pentapetalae</taxon>
        <taxon>rosids</taxon>
        <taxon>Vitales</taxon>
        <taxon>Vitaceae</taxon>
        <taxon>Viteae</taxon>
        <taxon>Vitis</taxon>
    </lineage>
</organism>
<feature type="compositionally biased region" description="Basic and acidic residues" evidence="1">
    <location>
        <begin position="22"/>
        <end position="33"/>
    </location>
</feature>